<feature type="domain" description="EamA" evidence="7">
    <location>
        <begin position="8"/>
        <end position="118"/>
    </location>
</feature>
<dbReference type="InterPro" id="IPR000620">
    <property type="entry name" value="EamA_dom"/>
</dbReference>
<sequence>YAEGGRLARTLGGWQVICWALVLAAPLVCLPVGLALWQHGASAPPMVWLCFLYVALVSQLLGFFAWYHGLALGGVARVSQLQLLQPFFTLVASALLLHEQITPATILVALVVMAAVALGRRAPVRRVQG</sequence>
<feature type="non-terminal residue" evidence="8">
    <location>
        <position position="1"/>
    </location>
</feature>
<evidence type="ECO:0000256" key="4">
    <source>
        <dbReference type="ARBA" id="ARBA00022989"/>
    </source>
</evidence>
<name>A0A0P9CQ77_9CHLR</name>
<evidence type="ECO:0000256" key="6">
    <source>
        <dbReference type="SAM" id="Phobius"/>
    </source>
</evidence>
<dbReference type="InterPro" id="IPR037185">
    <property type="entry name" value="EmrE-like"/>
</dbReference>
<evidence type="ECO:0000256" key="3">
    <source>
        <dbReference type="ARBA" id="ARBA00022692"/>
    </source>
</evidence>
<dbReference type="PANTHER" id="PTHR32322">
    <property type="entry name" value="INNER MEMBRANE TRANSPORTER"/>
    <property type="match status" value="1"/>
</dbReference>
<comment type="similarity">
    <text evidence="2">Belongs to the EamA transporter family.</text>
</comment>
<evidence type="ECO:0000313" key="9">
    <source>
        <dbReference type="Proteomes" id="UP000050509"/>
    </source>
</evidence>
<feature type="transmembrane region" description="Helical" evidence="6">
    <location>
        <begin position="87"/>
        <end position="118"/>
    </location>
</feature>
<evidence type="ECO:0000256" key="2">
    <source>
        <dbReference type="ARBA" id="ARBA00007362"/>
    </source>
</evidence>
<keyword evidence="3 6" id="KW-0812">Transmembrane</keyword>
<dbReference type="AlphaFoldDB" id="A0A0P9CQ77"/>
<evidence type="ECO:0000256" key="1">
    <source>
        <dbReference type="ARBA" id="ARBA00004141"/>
    </source>
</evidence>
<evidence type="ECO:0000259" key="7">
    <source>
        <dbReference type="Pfam" id="PF00892"/>
    </source>
</evidence>
<dbReference type="Proteomes" id="UP000050509">
    <property type="component" value="Unassembled WGS sequence"/>
</dbReference>
<dbReference type="PATRIC" id="fig|186479.3.peg.6756"/>
<gene>
    <name evidence="8" type="ORF">SE17_41560</name>
</gene>
<dbReference type="Pfam" id="PF00892">
    <property type="entry name" value="EamA"/>
    <property type="match status" value="1"/>
</dbReference>
<comment type="caution">
    <text evidence="8">The sequence shown here is derived from an EMBL/GenBank/DDBJ whole genome shotgun (WGS) entry which is preliminary data.</text>
</comment>
<dbReference type="GO" id="GO:0016020">
    <property type="term" value="C:membrane"/>
    <property type="evidence" value="ECO:0007669"/>
    <property type="project" value="UniProtKB-SubCell"/>
</dbReference>
<keyword evidence="5 6" id="KW-0472">Membrane</keyword>
<feature type="transmembrane region" description="Helical" evidence="6">
    <location>
        <begin position="46"/>
        <end position="67"/>
    </location>
</feature>
<evidence type="ECO:0000256" key="5">
    <source>
        <dbReference type="ARBA" id="ARBA00023136"/>
    </source>
</evidence>
<organism evidence="8 9">
    <name type="scientific">Kouleothrix aurantiaca</name>
    <dbReference type="NCBI Taxonomy" id="186479"/>
    <lineage>
        <taxon>Bacteria</taxon>
        <taxon>Bacillati</taxon>
        <taxon>Chloroflexota</taxon>
        <taxon>Chloroflexia</taxon>
        <taxon>Chloroflexales</taxon>
        <taxon>Roseiflexineae</taxon>
        <taxon>Roseiflexaceae</taxon>
        <taxon>Kouleothrix</taxon>
    </lineage>
</organism>
<keyword evidence="4 6" id="KW-1133">Transmembrane helix</keyword>
<proteinExistence type="inferred from homology"/>
<accession>A0A0P9CQ77</accession>
<dbReference type="EMBL" id="LJCR01003237">
    <property type="protein sequence ID" value="KPV47787.1"/>
    <property type="molecule type" value="Genomic_DNA"/>
</dbReference>
<comment type="subcellular location">
    <subcellularLocation>
        <location evidence="1">Membrane</location>
        <topology evidence="1">Multi-pass membrane protein</topology>
    </subcellularLocation>
</comment>
<evidence type="ECO:0000313" key="8">
    <source>
        <dbReference type="EMBL" id="KPV47787.1"/>
    </source>
</evidence>
<protein>
    <recommendedName>
        <fullName evidence="7">EamA domain-containing protein</fullName>
    </recommendedName>
</protein>
<dbReference type="PANTHER" id="PTHR32322:SF2">
    <property type="entry name" value="EAMA DOMAIN-CONTAINING PROTEIN"/>
    <property type="match status" value="1"/>
</dbReference>
<dbReference type="SUPFAM" id="SSF103481">
    <property type="entry name" value="Multidrug resistance efflux transporter EmrE"/>
    <property type="match status" value="1"/>
</dbReference>
<reference evidence="8 9" key="1">
    <citation type="submission" date="2015-09" db="EMBL/GenBank/DDBJ databases">
        <title>Draft genome sequence of Kouleothrix aurantiaca JCM 19913.</title>
        <authorList>
            <person name="Hemp J."/>
        </authorList>
    </citation>
    <scope>NUCLEOTIDE SEQUENCE [LARGE SCALE GENOMIC DNA]</scope>
    <source>
        <strain evidence="8 9">COM-B</strain>
    </source>
</reference>
<keyword evidence="9" id="KW-1185">Reference proteome</keyword>
<dbReference type="InterPro" id="IPR050638">
    <property type="entry name" value="AA-Vitamin_Transporters"/>
</dbReference>
<feature type="transmembrane region" description="Helical" evidence="6">
    <location>
        <begin position="12"/>
        <end position="34"/>
    </location>
</feature>